<dbReference type="OrthoDB" id="3197626at2759"/>
<reference evidence="2" key="2">
    <citation type="submission" date="2020-11" db="EMBL/GenBank/DDBJ databases">
        <authorList>
            <consortium name="DOE Joint Genome Institute"/>
            <person name="Kuo A."/>
            <person name="Miyauchi S."/>
            <person name="Kiss E."/>
            <person name="Drula E."/>
            <person name="Kohler A."/>
            <person name="Sanchez-Garcia M."/>
            <person name="Andreopoulos B."/>
            <person name="Barry K.W."/>
            <person name="Bonito G."/>
            <person name="Buee M."/>
            <person name="Carver A."/>
            <person name="Chen C."/>
            <person name="Cichocki N."/>
            <person name="Clum A."/>
            <person name="Culley D."/>
            <person name="Crous P.W."/>
            <person name="Fauchery L."/>
            <person name="Girlanda M."/>
            <person name="Hayes R."/>
            <person name="Keri Z."/>
            <person name="Labutti K."/>
            <person name="Lipzen A."/>
            <person name="Lombard V."/>
            <person name="Magnuson J."/>
            <person name="Maillard F."/>
            <person name="Morin E."/>
            <person name="Murat C."/>
            <person name="Nolan M."/>
            <person name="Ohm R."/>
            <person name="Pangilinan J."/>
            <person name="Pereira M."/>
            <person name="Perotto S."/>
            <person name="Peter M."/>
            <person name="Riley R."/>
            <person name="Sitrit Y."/>
            <person name="Stielow B."/>
            <person name="Szollosi G."/>
            <person name="Zifcakova L."/>
            <person name="Stursova M."/>
            <person name="Spatafora J.W."/>
            <person name="Tedersoo L."/>
            <person name="Vaario L.-M."/>
            <person name="Yamada A."/>
            <person name="Yan M."/>
            <person name="Wang P."/>
            <person name="Xu J."/>
            <person name="Bruns T."/>
            <person name="Baldrian P."/>
            <person name="Vilgalys R."/>
            <person name="Henrissat B."/>
            <person name="Grigoriev I.V."/>
            <person name="Hibbett D."/>
            <person name="Nagy L.G."/>
            <person name="Martin F.M."/>
        </authorList>
    </citation>
    <scope>NUCLEOTIDE SEQUENCE</scope>
    <source>
        <strain evidence="2">UH-Tt-Lm1</strain>
    </source>
</reference>
<feature type="transmembrane region" description="Helical" evidence="1">
    <location>
        <begin position="75"/>
        <end position="94"/>
    </location>
</feature>
<feature type="transmembrane region" description="Helical" evidence="1">
    <location>
        <begin position="46"/>
        <end position="63"/>
    </location>
</feature>
<feature type="transmembrane region" description="Helical" evidence="1">
    <location>
        <begin position="154"/>
        <end position="173"/>
    </location>
</feature>
<dbReference type="Proteomes" id="UP000736335">
    <property type="component" value="Unassembled WGS sequence"/>
</dbReference>
<sequence length="250" mass="27380">MLFRWQFVPYFLARYSVLAVVIVNAVDSSMESPTRSMCSIAIFRNVSFHLGLLSLVFGTWNLLTRALIIWGHHPLLMKILSVVGLIHLALALIFSSIERGACNPKPPSGSSITVFGTATAAIEFAILLLSLIGIKRASRHGESHLTRVLRTQGIAYFLAAFLIQVVTVATYLSQFNGPALYWVGAAGAILSTMISCRVVTSTLSQSDLAPESRTHRIDCFELSEDQGRNPTDGRMTTCIDLETTKDQSVC</sequence>
<name>A0A9P6HHP1_9AGAM</name>
<keyword evidence="1" id="KW-0812">Transmembrane</keyword>
<proteinExistence type="predicted"/>
<organism evidence="2 3">
    <name type="scientific">Thelephora terrestris</name>
    <dbReference type="NCBI Taxonomy" id="56493"/>
    <lineage>
        <taxon>Eukaryota</taxon>
        <taxon>Fungi</taxon>
        <taxon>Dikarya</taxon>
        <taxon>Basidiomycota</taxon>
        <taxon>Agaricomycotina</taxon>
        <taxon>Agaricomycetes</taxon>
        <taxon>Thelephorales</taxon>
        <taxon>Thelephoraceae</taxon>
        <taxon>Thelephora</taxon>
    </lineage>
</organism>
<keyword evidence="1" id="KW-1133">Transmembrane helix</keyword>
<dbReference type="AlphaFoldDB" id="A0A9P6HHP1"/>
<gene>
    <name evidence="2" type="ORF">BJ322DRAFT_785295</name>
</gene>
<evidence type="ECO:0000313" key="3">
    <source>
        <dbReference type="Proteomes" id="UP000736335"/>
    </source>
</evidence>
<comment type="caution">
    <text evidence="2">The sequence shown here is derived from an EMBL/GenBank/DDBJ whole genome shotgun (WGS) entry which is preliminary data.</text>
</comment>
<feature type="transmembrane region" description="Helical" evidence="1">
    <location>
        <begin position="179"/>
        <end position="199"/>
    </location>
</feature>
<feature type="transmembrane region" description="Helical" evidence="1">
    <location>
        <begin position="114"/>
        <end position="134"/>
    </location>
</feature>
<evidence type="ECO:0000313" key="2">
    <source>
        <dbReference type="EMBL" id="KAF9786404.1"/>
    </source>
</evidence>
<keyword evidence="3" id="KW-1185">Reference proteome</keyword>
<feature type="transmembrane region" description="Helical" evidence="1">
    <location>
        <begin position="7"/>
        <end position="26"/>
    </location>
</feature>
<dbReference type="EMBL" id="WIUZ02000006">
    <property type="protein sequence ID" value="KAF9786404.1"/>
    <property type="molecule type" value="Genomic_DNA"/>
</dbReference>
<accession>A0A9P6HHP1</accession>
<evidence type="ECO:0000256" key="1">
    <source>
        <dbReference type="SAM" id="Phobius"/>
    </source>
</evidence>
<protein>
    <submittedName>
        <fullName evidence="2">Uncharacterized protein</fullName>
    </submittedName>
</protein>
<keyword evidence="1" id="KW-0472">Membrane</keyword>
<reference evidence="2" key="1">
    <citation type="journal article" date="2020" name="Nat. Commun.">
        <title>Large-scale genome sequencing of mycorrhizal fungi provides insights into the early evolution of symbiotic traits.</title>
        <authorList>
            <person name="Miyauchi S."/>
            <person name="Kiss E."/>
            <person name="Kuo A."/>
            <person name="Drula E."/>
            <person name="Kohler A."/>
            <person name="Sanchez-Garcia M."/>
            <person name="Morin E."/>
            <person name="Andreopoulos B."/>
            <person name="Barry K.W."/>
            <person name="Bonito G."/>
            <person name="Buee M."/>
            <person name="Carver A."/>
            <person name="Chen C."/>
            <person name="Cichocki N."/>
            <person name="Clum A."/>
            <person name="Culley D."/>
            <person name="Crous P.W."/>
            <person name="Fauchery L."/>
            <person name="Girlanda M."/>
            <person name="Hayes R.D."/>
            <person name="Keri Z."/>
            <person name="LaButti K."/>
            <person name="Lipzen A."/>
            <person name="Lombard V."/>
            <person name="Magnuson J."/>
            <person name="Maillard F."/>
            <person name="Murat C."/>
            <person name="Nolan M."/>
            <person name="Ohm R.A."/>
            <person name="Pangilinan J."/>
            <person name="Pereira M.F."/>
            <person name="Perotto S."/>
            <person name="Peter M."/>
            <person name="Pfister S."/>
            <person name="Riley R."/>
            <person name="Sitrit Y."/>
            <person name="Stielow J.B."/>
            <person name="Szollosi G."/>
            <person name="Zifcakova L."/>
            <person name="Stursova M."/>
            <person name="Spatafora J.W."/>
            <person name="Tedersoo L."/>
            <person name="Vaario L.M."/>
            <person name="Yamada A."/>
            <person name="Yan M."/>
            <person name="Wang P."/>
            <person name="Xu J."/>
            <person name="Bruns T."/>
            <person name="Baldrian P."/>
            <person name="Vilgalys R."/>
            <person name="Dunand C."/>
            <person name="Henrissat B."/>
            <person name="Grigoriev I.V."/>
            <person name="Hibbett D."/>
            <person name="Nagy L.G."/>
            <person name="Martin F.M."/>
        </authorList>
    </citation>
    <scope>NUCLEOTIDE SEQUENCE</scope>
    <source>
        <strain evidence="2">UH-Tt-Lm1</strain>
    </source>
</reference>